<protein>
    <recommendedName>
        <fullName evidence="4">Terminase small subunit</fullName>
    </recommendedName>
</protein>
<dbReference type="Proteomes" id="UP000287876">
    <property type="component" value="Segment"/>
</dbReference>
<gene>
    <name evidence="2" type="primary">5</name>
    <name evidence="2" type="ORF">PBI_DUKE13_5</name>
</gene>
<evidence type="ECO:0000313" key="3">
    <source>
        <dbReference type="Proteomes" id="UP000287876"/>
    </source>
</evidence>
<reference evidence="2 3" key="1">
    <citation type="submission" date="2018-12" db="EMBL/GenBank/DDBJ databases">
        <authorList>
            <person name="Betsko A.J."/>
            <person name="Stoner T.H."/>
            <person name="Garlena R.A."/>
            <person name="Russell D.A."/>
            <person name="Pope W.H."/>
            <person name="Jacobs-Sera D."/>
            <person name="Hatfull G.F."/>
        </authorList>
    </citation>
    <scope>NUCLEOTIDE SEQUENCE [LARGE SCALE GENOMIC DNA]</scope>
</reference>
<accession>A0A3S9UB88</accession>
<feature type="compositionally biased region" description="Low complexity" evidence="1">
    <location>
        <begin position="112"/>
        <end position="124"/>
    </location>
</feature>
<name>A0A3S9UB88_9CAUD</name>
<dbReference type="EMBL" id="MK279849">
    <property type="protein sequence ID" value="AZS07577.1"/>
    <property type="molecule type" value="Genomic_DNA"/>
</dbReference>
<feature type="region of interest" description="Disordered" evidence="1">
    <location>
        <begin position="89"/>
        <end position="124"/>
    </location>
</feature>
<organism evidence="2 3">
    <name type="scientific">Mycobacterium phage Duke13</name>
    <dbReference type="NCBI Taxonomy" id="2499038"/>
    <lineage>
        <taxon>Viruses</taxon>
        <taxon>Duplodnaviria</taxon>
        <taxon>Heunggongvirae</taxon>
        <taxon>Uroviricota</taxon>
        <taxon>Caudoviricetes</taxon>
        <taxon>Omegavirus</taxon>
        <taxon>Omegavirus baka</taxon>
    </lineage>
</organism>
<sequence length="124" mass="13178">MALSEGLGPRGSEVFEALTDGRPISAAQRALALNAARLADTLDRIESELAHAPLTVINSQGTETIHPLISEARMLTGALSQILAKMGVSALPEPESKEKRPLDVLAERRAQRQAARASNAENSL</sequence>
<feature type="compositionally biased region" description="Basic and acidic residues" evidence="1">
    <location>
        <begin position="94"/>
        <end position="110"/>
    </location>
</feature>
<proteinExistence type="predicted"/>
<evidence type="ECO:0000313" key="2">
    <source>
        <dbReference type="EMBL" id="AZS07577.1"/>
    </source>
</evidence>
<evidence type="ECO:0000256" key="1">
    <source>
        <dbReference type="SAM" id="MobiDB-lite"/>
    </source>
</evidence>
<evidence type="ECO:0008006" key="4">
    <source>
        <dbReference type="Google" id="ProtNLM"/>
    </source>
</evidence>